<feature type="transmembrane region" description="Helical" evidence="6">
    <location>
        <begin position="78"/>
        <end position="98"/>
    </location>
</feature>
<dbReference type="Pfam" id="PF11951">
    <property type="entry name" value="Fungal_trans_2"/>
    <property type="match status" value="1"/>
</dbReference>
<dbReference type="GO" id="GO:0016020">
    <property type="term" value="C:membrane"/>
    <property type="evidence" value="ECO:0007669"/>
    <property type="project" value="UniProtKB-SubCell"/>
</dbReference>
<feature type="transmembrane region" description="Helical" evidence="6">
    <location>
        <begin position="277"/>
        <end position="301"/>
    </location>
</feature>
<feature type="transmembrane region" description="Helical" evidence="6">
    <location>
        <begin position="236"/>
        <end position="257"/>
    </location>
</feature>
<gene>
    <name evidence="7" type="ORF">FE257_010769</name>
</gene>
<evidence type="ECO:0000256" key="6">
    <source>
        <dbReference type="SAM" id="Phobius"/>
    </source>
</evidence>
<keyword evidence="4 6" id="KW-1133">Transmembrane helix</keyword>
<feature type="transmembrane region" description="Helical" evidence="6">
    <location>
        <begin position="322"/>
        <end position="342"/>
    </location>
</feature>
<evidence type="ECO:0000256" key="5">
    <source>
        <dbReference type="ARBA" id="ARBA00023136"/>
    </source>
</evidence>
<organism evidence="7 8">
    <name type="scientific">Aspergillus nanangensis</name>
    <dbReference type="NCBI Taxonomy" id="2582783"/>
    <lineage>
        <taxon>Eukaryota</taxon>
        <taxon>Fungi</taxon>
        <taxon>Dikarya</taxon>
        <taxon>Ascomycota</taxon>
        <taxon>Pezizomycotina</taxon>
        <taxon>Eurotiomycetes</taxon>
        <taxon>Eurotiomycetidae</taxon>
        <taxon>Eurotiales</taxon>
        <taxon>Aspergillaceae</taxon>
        <taxon>Aspergillus</taxon>
        <taxon>Aspergillus subgen. Circumdati</taxon>
    </lineage>
</organism>
<evidence type="ECO:0000313" key="7">
    <source>
        <dbReference type="EMBL" id="KAF9893457.1"/>
    </source>
</evidence>
<feature type="transmembrane region" description="Helical" evidence="6">
    <location>
        <begin position="408"/>
        <end position="429"/>
    </location>
</feature>
<keyword evidence="2" id="KW-0813">Transport</keyword>
<protein>
    <submittedName>
        <fullName evidence="7">Uncharacterized protein</fullName>
    </submittedName>
</protein>
<proteinExistence type="predicted"/>
<dbReference type="GO" id="GO:0022857">
    <property type="term" value="F:transmembrane transporter activity"/>
    <property type="evidence" value="ECO:0007669"/>
    <property type="project" value="InterPro"/>
</dbReference>
<evidence type="ECO:0000313" key="8">
    <source>
        <dbReference type="Proteomes" id="UP001194746"/>
    </source>
</evidence>
<feature type="transmembrane region" description="Helical" evidence="6">
    <location>
        <begin position="46"/>
        <end position="66"/>
    </location>
</feature>
<evidence type="ECO:0000256" key="4">
    <source>
        <dbReference type="ARBA" id="ARBA00022989"/>
    </source>
</evidence>
<feature type="transmembrane region" description="Helical" evidence="6">
    <location>
        <begin position="166"/>
        <end position="188"/>
    </location>
</feature>
<reference evidence="7" key="1">
    <citation type="journal article" date="2019" name="Beilstein J. Org. Chem.">
        <title>Nanangenines: drimane sesquiterpenoids as the dominant metabolite cohort of a novel Australian fungus, Aspergillus nanangensis.</title>
        <authorList>
            <person name="Lacey H.J."/>
            <person name="Gilchrist C.L.M."/>
            <person name="Crombie A."/>
            <person name="Kalaitzis J.A."/>
            <person name="Vuong D."/>
            <person name="Rutledge P.J."/>
            <person name="Turner P."/>
            <person name="Pitt J.I."/>
            <person name="Lacey E."/>
            <person name="Chooi Y.H."/>
            <person name="Piggott A.M."/>
        </authorList>
    </citation>
    <scope>NUCLEOTIDE SEQUENCE</scope>
    <source>
        <strain evidence="7">MST-FP2251</strain>
    </source>
</reference>
<keyword evidence="8" id="KW-1185">Reference proteome</keyword>
<feature type="transmembrane region" description="Helical" evidence="6">
    <location>
        <begin position="383"/>
        <end position="402"/>
    </location>
</feature>
<evidence type="ECO:0000256" key="3">
    <source>
        <dbReference type="ARBA" id="ARBA00022692"/>
    </source>
</evidence>
<reference evidence="7" key="2">
    <citation type="submission" date="2020-02" db="EMBL/GenBank/DDBJ databases">
        <authorList>
            <person name="Gilchrist C.L.M."/>
            <person name="Chooi Y.-H."/>
        </authorList>
    </citation>
    <scope>NUCLEOTIDE SEQUENCE</scope>
    <source>
        <strain evidence="7">MST-FP2251</strain>
    </source>
</reference>
<keyword evidence="5 6" id="KW-0472">Membrane</keyword>
<dbReference type="AlphaFoldDB" id="A0AAD4GXZ2"/>
<comment type="caution">
    <text evidence="7">The sequence shown here is derived from an EMBL/GenBank/DDBJ whole genome shotgun (WGS) entry which is preliminary data.</text>
</comment>
<feature type="transmembrane region" description="Helical" evidence="6">
    <location>
        <begin position="136"/>
        <end position="154"/>
    </location>
</feature>
<dbReference type="Pfam" id="PF13520">
    <property type="entry name" value="AA_permease_2"/>
    <property type="match status" value="1"/>
</dbReference>
<sequence>MSTSMNFETEAKKESTVDPLTLEISKEEGQAVVLERGELPSDRFNIWNTIGVQFSVTASPLAIGIYLQLVMGAGGSSYFFWCLLVAMTGQFLVAFSLAELSSVYPHAAGTPYWVSMLAPRNCVRFLSYWNGISTSLGWLLATCGTAVYTGIFLVDLGIATGYNPKLWHIYLAVIGVMALSTALNTIWIRTMPALTKFIVLFLNAATLFIFITLLVKTQPKSDAKTVFLEVENLTGWSSNGIVFMIALLPGGMIITLFDAAVHMSEELPRPEKQVWQVMLITNALNAITTIAMCIALLFCLTSPENMLEPLGGMPIHQLCWDAWPNHAFVTAVVVCYVITNIIGSTTLHFTTSRIFWAFSKTGAFPFTQWISTVSSRLQVPANAVGVTGVLTIVICLLLFGPSTVQNGLFGSAAVFYMFAYDMPILLLLVKGRDSLPRNRTFNLGWPQPLLDENPFDDYDSLTLSSVSLNDGLLHTGDLGSTASVFLHHFLTSTCHRIIPASADKNPFLTHVLPLAATDELVLQSIVTLGGVHLAHKFPTPQVTEGAWHHYGSLIRMLRDVSTVEPQDFKQLLRIFLLQVLLCVIEAFTNGRMGATYFHLQASRRLVPDILHHSIGLQDRHSKTLCGFVLELYAYHSLVTVPTPYREFTLTDLDPRDDSFLQSLDRLQQYDTFGIVLGSIHPLLQHIPRIAQLAQLRQQESWSSDPSPDVLLCFNELYHEIENLQIPLDMMLRLVHQASESIILAQIYRHALSISLIDGMWGGSVFEQPQMITKLQQHAESGLDLLPLLANSKLAHISCWALVVIGSCMVTIEHREKFRHSLRRGGDVGVVQSIREVLEMMWEDKSGLFGPYGLYQYMVSNNIVLCIG</sequence>
<dbReference type="InterPro" id="IPR002293">
    <property type="entry name" value="AA/rel_permease1"/>
</dbReference>
<dbReference type="Proteomes" id="UP001194746">
    <property type="component" value="Unassembled WGS sequence"/>
</dbReference>
<evidence type="ECO:0000256" key="1">
    <source>
        <dbReference type="ARBA" id="ARBA00004141"/>
    </source>
</evidence>
<dbReference type="Gene3D" id="1.20.1740.10">
    <property type="entry name" value="Amino acid/polyamine transporter I"/>
    <property type="match status" value="1"/>
</dbReference>
<keyword evidence="3 6" id="KW-0812">Transmembrane</keyword>
<comment type="subcellular location">
    <subcellularLocation>
        <location evidence="1">Membrane</location>
        <topology evidence="1">Multi-pass membrane protein</topology>
    </subcellularLocation>
</comment>
<name>A0AAD4GXZ2_ASPNN</name>
<dbReference type="PANTHER" id="PTHR45649:SF16">
    <property type="entry name" value="7-KETO 8-AMINOPELARGONIC ACID TRANSPORTER"/>
    <property type="match status" value="1"/>
</dbReference>
<feature type="transmembrane region" description="Helical" evidence="6">
    <location>
        <begin position="194"/>
        <end position="215"/>
    </location>
</feature>
<dbReference type="InterPro" id="IPR021858">
    <property type="entry name" value="Fun_TF"/>
</dbReference>
<dbReference type="EMBL" id="VCAU01000007">
    <property type="protein sequence ID" value="KAF9893457.1"/>
    <property type="molecule type" value="Genomic_DNA"/>
</dbReference>
<dbReference type="PANTHER" id="PTHR45649">
    <property type="entry name" value="AMINO-ACID PERMEASE BAT1"/>
    <property type="match status" value="1"/>
</dbReference>
<evidence type="ECO:0000256" key="2">
    <source>
        <dbReference type="ARBA" id="ARBA00022448"/>
    </source>
</evidence>
<accession>A0AAD4GXZ2</accession>